<evidence type="ECO:0000256" key="4">
    <source>
        <dbReference type="ARBA" id="ARBA00022989"/>
    </source>
</evidence>
<dbReference type="InterPro" id="IPR050814">
    <property type="entry name" value="Myo-inositol_Transporter"/>
</dbReference>
<feature type="transmembrane region" description="Helical" evidence="6">
    <location>
        <begin position="45"/>
        <end position="73"/>
    </location>
</feature>
<comment type="caution">
    <text evidence="8">The sequence shown here is derived from an EMBL/GenBank/DDBJ whole genome shotgun (WGS) entry which is preliminary data.</text>
</comment>
<dbReference type="InterPro" id="IPR005828">
    <property type="entry name" value="MFS_sugar_transport-like"/>
</dbReference>
<protein>
    <recommendedName>
        <fullName evidence="7">Major facilitator superfamily (MFS) profile domain-containing protein</fullName>
    </recommendedName>
</protein>
<reference evidence="8 9" key="1">
    <citation type="journal article" date="2020" name="Nat. Food">
        <title>A phased Vanilla planifolia genome enables genetic improvement of flavour and production.</title>
        <authorList>
            <person name="Hasing T."/>
            <person name="Tang H."/>
            <person name="Brym M."/>
            <person name="Khazi F."/>
            <person name="Huang T."/>
            <person name="Chambers A.H."/>
        </authorList>
    </citation>
    <scope>NUCLEOTIDE SEQUENCE [LARGE SCALE GENOMIC DNA]</scope>
    <source>
        <tissue evidence="8">Leaf</tissue>
    </source>
</reference>
<dbReference type="AlphaFoldDB" id="A0A835RGM2"/>
<feature type="domain" description="Major facilitator superfamily (MFS) profile" evidence="7">
    <location>
        <begin position="1"/>
        <end position="77"/>
    </location>
</feature>
<dbReference type="GO" id="GO:0022857">
    <property type="term" value="F:transmembrane transporter activity"/>
    <property type="evidence" value="ECO:0007669"/>
    <property type="project" value="InterPro"/>
</dbReference>
<dbReference type="InterPro" id="IPR020846">
    <property type="entry name" value="MFS_dom"/>
</dbReference>
<proteinExistence type="predicted"/>
<evidence type="ECO:0000256" key="5">
    <source>
        <dbReference type="ARBA" id="ARBA00023136"/>
    </source>
</evidence>
<accession>A0A835RGM2</accession>
<dbReference type="EMBL" id="JADCNM010000003">
    <property type="protein sequence ID" value="KAG0490879.1"/>
    <property type="molecule type" value="Genomic_DNA"/>
</dbReference>
<evidence type="ECO:0000313" key="8">
    <source>
        <dbReference type="EMBL" id="KAG0490879.1"/>
    </source>
</evidence>
<gene>
    <name evidence="8" type="ORF">HPP92_007742</name>
</gene>
<keyword evidence="2" id="KW-0813">Transport</keyword>
<evidence type="ECO:0000256" key="6">
    <source>
        <dbReference type="SAM" id="Phobius"/>
    </source>
</evidence>
<evidence type="ECO:0000259" key="7">
    <source>
        <dbReference type="PROSITE" id="PS50850"/>
    </source>
</evidence>
<name>A0A835RGM2_VANPL</name>
<dbReference type="InterPro" id="IPR036259">
    <property type="entry name" value="MFS_trans_sf"/>
</dbReference>
<evidence type="ECO:0000256" key="3">
    <source>
        <dbReference type="ARBA" id="ARBA00022692"/>
    </source>
</evidence>
<dbReference type="Gene3D" id="1.20.1250.20">
    <property type="entry name" value="MFS general substrate transporter like domains"/>
    <property type="match status" value="1"/>
</dbReference>
<dbReference type="Pfam" id="PF00083">
    <property type="entry name" value="Sugar_tr"/>
    <property type="match status" value="1"/>
</dbReference>
<dbReference type="PROSITE" id="PS50850">
    <property type="entry name" value="MFS"/>
    <property type="match status" value="1"/>
</dbReference>
<dbReference type="PANTHER" id="PTHR48020:SF49">
    <property type="entry name" value="SUGAR TRANSPORTER"/>
    <property type="match status" value="1"/>
</dbReference>
<evidence type="ECO:0000313" key="9">
    <source>
        <dbReference type="Proteomes" id="UP000639772"/>
    </source>
</evidence>
<keyword evidence="4 6" id="KW-1133">Transmembrane helix</keyword>
<dbReference type="GO" id="GO:0016020">
    <property type="term" value="C:membrane"/>
    <property type="evidence" value="ECO:0007669"/>
    <property type="project" value="UniProtKB-SubCell"/>
</dbReference>
<sequence length="110" mass="12445">MGLGPITWVYSSEIYPLRLRAQAASIGVAVNRLTNAAMSMSFISIYHALTISGTFFLFAGMGVVAWLFFYFLFPETKGMPLEEVEKEFSYGWVYRKGRRMDDGNELQAIP</sequence>
<dbReference type="Proteomes" id="UP000639772">
    <property type="component" value="Chromosome 3"/>
</dbReference>
<dbReference type="PANTHER" id="PTHR48020">
    <property type="entry name" value="PROTON MYO-INOSITOL COTRANSPORTER"/>
    <property type="match status" value="1"/>
</dbReference>
<dbReference type="SUPFAM" id="SSF103473">
    <property type="entry name" value="MFS general substrate transporter"/>
    <property type="match status" value="1"/>
</dbReference>
<evidence type="ECO:0000256" key="2">
    <source>
        <dbReference type="ARBA" id="ARBA00022448"/>
    </source>
</evidence>
<evidence type="ECO:0000256" key="1">
    <source>
        <dbReference type="ARBA" id="ARBA00004141"/>
    </source>
</evidence>
<keyword evidence="5 6" id="KW-0472">Membrane</keyword>
<dbReference type="OrthoDB" id="782388at2759"/>
<comment type="subcellular location">
    <subcellularLocation>
        <location evidence="1">Membrane</location>
        <topology evidence="1">Multi-pass membrane protein</topology>
    </subcellularLocation>
</comment>
<keyword evidence="3 6" id="KW-0812">Transmembrane</keyword>
<organism evidence="8 9">
    <name type="scientific">Vanilla planifolia</name>
    <name type="common">Vanilla</name>
    <dbReference type="NCBI Taxonomy" id="51239"/>
    <lineage>
        <taxon>Eukaryota</taxon>
        <taxon>Viridiplantae</taxon>
        <taxon>Streptophyta</taxon>
        <taxon>Embryophyta</taxon>
        <taxon>Tracheophyta</taxon>
        <taxon>Spermatophyta</taxon>
        <taxon>Magnoliopsida</taxon>
        <taxon>Liliopsida</taxon>
        <taxon>Asparagales</taxon>
        <taxon>Orchidaceae</taxon>
        <taxon>Vanilloideae</taxon>
        <taxon>Vanilleae</taxon>
        <taxon>Vanilla</taxon>
    </lineage>
</organism>